<sequence length="393" mass="42224">MLDASDSPLSRLQHHAEVRGSEVALLEQQGASWLSLTWSELHRRVLDGAAGMMQSGVGVGQVVVILVPAGVRLVELELATRAAGAVPLMLPEGLEPRKVGTLLAGMDVRLVVADRQQRLAQLRHVRLAEAELFECDDESWGRLRAFGAQHRTRTPGLVARAEASRAPALTRTVLALPRDKNDPWLFWPDATGTTGELVADDVVLVVGAPSDRFTTVVRDAHQRAGCTLAWVEAPERLGAGLQHVRPTHVLLDQACARVLDDVLVNACLDDLPWHAAPQDVLDAASAVAAGARVGSKGRRLAAELTRLAPWWGDRMRVLVVDGRVGRTVTGLAAGLGFEVGRMSHVPASRLDLAVRRPPARPQPAPRSVAQPQPDPADSLPRRARSGLDAAFSL</sequence>
<feature type="domain" description="AMP-dependent synthetase/ligase" evidence="2">
    <location>
        <begin position="13"/>
        <end position="125"/>
    </location>
</feature>
<dbReference type="InterPro" id="IPR000873">
    <property type="entry name" value="AMP-dep_synth/lig_dom"/>
</dbReference>
<feature type="region of interest" description="Disordered" evidence="1">
    <location>
        <begin position="355"/>
        <end position="393"/>
    </location>
</feature>
<dbReference type="SUPFAM" id="SSF56801">
    <property type="entry name" value="Acetyl-CoA synthetase-like"/>
    <property type="match status" value="1"/>
</dbReference>
<evidence type="ECO:0000259" key="2">
    <source>
        <dbReference type="Pfam" id="PF00501"/>
    </source>
</evidence>
<dbReference type="EMBL" id="CADCUM010000031">
    <property type="protein sequence ID" value="CAA9371121.1"/>
    <property type="molecule type" value="Genomic_DNA"/>
</dbReference>
<dbReference type="Gene3D" id="3.40.50.12780">
    <property type="entry name" value="N-terminal domain of ligase-like"/>
    <property type="match status" value="1"/>
</dbReference>
<dbReference type="AlphaFoldDB" id="A0A6J4MZU1"/>
<reference evidence="3" key="1">
    <citation type="submission" date="2020-02" db="EMBL/GenBank/DDBJ databases">
        <authorList>
            <person name="Meier V. D."/>
        </authorList>
    </citation>
    <scope>NUCLEOTIDE SEQUENCE</scope>
    <source>
        <strain evidence="3">AVDCRST_MAG32</strain>
    </source>
</reference>
<accession>A0A6J4MZU1</accession>
<dbReference type="InterPro" id="IPR042099">
    <property type="entry name" value="ANL_N_sf"/>
</dbReference>
<name>A0A6J4MZU1_9ACTN</name>
<evidence type="ECO:0000313" key="3">
    <source>
        <dbReference type="EMBL" id="CAA9371121.1"/>
    </source>
</evidence>
<proteinExistence type="predicted"/>
<organism evidence="3">
    <name type="scientific">uncultured Nocardioides sp</name>
    <dbReference type="NCBI Taxonomy" id="198441"/>
    <lineage>
        <taxon>Bacteria</taxon>
        <taxon>Bacillati</taxon>
        <taxon>Actinomycetota</taxon>
        <taxon>Actinomycetes</taxon>
        <taxon>Propionibacteriales</taxon>
        <taxon>Nocardioidaceae</taxon>
        <taxon>Nocardioides</taxon>
        <taxon>environmental samples</taxon>
    </lineage>
</organism>
<evidence type="ECO:0000256" key="1">
    <source>
        <dbReference type="SAM" id="MobiDB-lite"/>
    </source>
</evidence>
<dbReference type="Pfam" id="PF00501">
    <property type="entry name" value="AMP-binding"/>
    <property type="match status" value="1"/>
</dbReference>
<protein>
    <recommendedName>
        <fullName evidence="2">AMP-dependent synthetase/ligase domain-containing protein</fullName>
    </recommendedName>
</protein>
<gene>
    <name evidence="3" type="ORF">AVDCRST_MAG32-576</name>
</gene>